<name>A0A9P0MF75_ACAOB</name>
<dbReference type="Proteomes" id="UP001152888">
    <property type="component" value="Unassembled WGS sequence"/>
</dbReference>
<evidence type="ECO:0000256" key="1">
    <source>
        <dbReference type="SAM" id="MobiDB-lite"/>
    </source>
</evidence>
<evidence type="ECO:0000313" key="3">
    <source>
        <dbReference type="Proteomes" id="UP001152888"/>
    </source>
</evidence>
<dbReference type="AlphaFoldDB" id="A0A9P0MF75"/>
<proteinExistence type="predicted"/>
<evidence type="ECO:0000313" key="2">
    <source>
        <dbReference type="EMBL" id="CAH2010638.1"/>
    </source>
</evidence>
<feature type="region of interest" description="Disordered" evidence="1">
    <location>
        <begin position="35"/>
        <end position="71"/>
    </location>
</feature>
<gene>
    <name evidence="2" type="ORF">ACAOBT_LOCUS31660</name>
</gene>
<sequence>MDAIPPSKTHLFEGEAFTDLIKQFGQFFRASRPRFESQNRDASSFRSHLATRKMPQSTMAGSSQPRLEIWH</sequence>
<organism evidence="2 3">
    <name type="scientific">Acanthoscelides obtectus</name>
    <name type="common">Bean weevil</name>
    <name type="synonym">Bruchus obtectus</name>
    <dbReference type="NCBI Taxonomy" id="200917"/>
    <lineage>
        <taxon>Eukaryota</taxon>
        <taxon>Metazoa</taxon>
        <taxon>Ecdysozoa</taxon>
        <taxon>Arthropoda</taxon>
        <taxon>Hexapoda</taxon>
        <taxon>Insecta</taxon>
        <taxon>Pterygota</taxon>
        <taxon>Neoptera</taxon>
        <taxon>Endopterygota</taxon>
        <taxon>Coleoptera</taxon>
        <taxon>Polyphaga</taxon>
        <taxon>Cucujiformia</taxon>
        <taxon>Chrysomeloidea</taxon>
        <taxon>Chrysomelidae</taxon>
        <taxon>Bruchinae</taxon>
        <taxon>Bruchini</taxon>
        <taxon>Acanthoscelides</taxon>
    </lineage>
</organism>
<accession>A0A9P0MF75</accession>
<comment type="caution">
    <text evidence="2">The sequence shown here is derived from an EMBL/GenBank/DDBJ whole genome shotgun (WGS) entry which is preliminary data.</text>
</comment>
<feature type="compositionally biased region" description="Polar residues" evidence="1">
    <location>
        <begin position="54"/>
        <end position="65"/>
    </location>
</feature>
<keyword evidence="3" id="KW-1185">Reference proteome</keyword>
<dbReference type="EMBL" id="CAKOFQ010007988">
    <property type="protein sequence ID" value="CAH2010638.1"/>
    <property type="molecule type" value="Genomic_DNA"/>
</dbReference>
<protein>
    <submittedName>
        <fullName evidence="2">Uncharacterized protein</fullName>
    </submittedName>
</protein>
<reference evidence="2" key="1">
    <citation type="submission" date="2022-03" db="EMBL/GenBank/DDBJ databases">
        <authorList>
            <person name="Sayadi A."/>
        </authorList>
    </citation>
    <scope>NUCLEOTIDE SEQUENCE</scope>
</reference>